<gene>
    <name evidence="11" type="ORF">H3309_02385</name>
</gene>
<evidence type="ECO:0000313" key="11">
    <source>
        <dbReference type="EMBL" id="QMW23370.1"/>
    </source>
</evidence>
<keyword evidence="5" id="KW-0732">Signal</keyword>
<dbReference type="KEGG" id="sand:H3309_02385"/>
<dbReference type="EMBL" id="CP059851">
    <property type="protein sequence ID" value="QMW23370.1"/>
    <property type="molecule type" value="Genomic_DNA"/>
</dbReference>
<evidence type="ECO:0000256" key="8">
    <source>
        <dbReference type="ARBA" id="ARBA00023049"/>
    </source>
</evidence>
<dbReference type="CDD" id="cd12797">
    <property type="entry name" value="M23_peptidase"/>
    <property type="match status" value="1"/>
</dbReference>
<evidence type="ECO:0000256" key="4">
    <source>
        <dbReference type="ARBA" id="ARBA00022723"/>
    </source>
</evidence>
<dbReference type="PANTHER" id="PTHR21666">
    <property type="entry name" value="PEPTIDASE-RELATED"/>
    <property type="match status" value="1"/>
</dbReference>
<dbReference type="Pfam" id="PF01551">
    <property type="entry name" value="Peptidase_M23"/>
    <property type="match status" value="1"/>
</dbReference>
<accession>A0A7G5IJ28</accession>
<dbReference type="Pfam" id="PF19425">
    <property type="entry name" value="Csd3_N2"/>
    <property type="match status" value="1"/>
</dbReference>
<evidence type="ECO:0000259" key="9">
    <source>
        <dbReference type="Pfam" id="PF01551"/>
    </source>
</evidence>
<evidence type="ECO:0000259" key="10">
    <source>
        <dbReference type="Pfam" id="PF19425"/>
    </source>
</evidence>
<name>A0A7G5IJ28_9SPHN</name>
<evidence type="ECO:0000256" key="2">
    <source>
        <dbReference type="ARBA" id="ARBA00004196"/>
    </source>
</evidence>
<comment type="subcellular location">
    <subcellularLocation>
        <location evidence="2">Cell envelope</location>
    </subcellularLocation>
</comment>
<keyword evidence="4" id="KW-0479">Metal-binding</keyword>
<protein>
    <submittedName>
        <fullName evidence="11">Peptidoglycan DD-metalloendopeptidase family protein</fullName>
    </submittedName>
</protein>
<keyword evidence="7" id="KW-0862">Zinc</keyword>
<keyword evidence="6" id="KW-0378">Hydrolase</keyword>
<organism evidence="11 12">
    <name type="scientific">Sandaracinobacteroides saxicola</name>
    <dbReference type="NCBI Taxonomy" id="2759707"/>
    <lineage>
        <taxon>Bacteria</taxon>
        <taxon>Pseudomonadati</taxon>
        <taxon>Pseudomonadota</taxon>
        <taxon>Alphaproteobacteria</taxon>
        <taxon>Sphingomonadales</taxon>
        <taxon>Sphingosinicellaceae</taxon>
        <taxon>Sandaracinobacteroides</taxon>
    </lineage>
</organism>
<dbReference type="GO" id="GO:0004222">
    <property type="term" value="F:metalloendopeptidase activity"/>
    <property type="evidence" value="ECO:0007669"/>
    <property type="project" value="TreeGrafter"/>
</dbReference>
<feature type="domain" description="Csd3-like second N-terminal" evidence="10">
    <location>
        <begin position="233"/>
        <end position="348"/>
    </location>
</feature>
<sequence>MTGGTLALAPSVLPRAPAIDWQRALPKRATLERMAAGLSHGELTVDLGRAIGSALWWRGAATLALLLAGAGMIALRPAAIPGDAPPAFSPAQVEERAADRISPLALGGATGRMTPATKAVERLAEPPERPRIEVTAKLGAVDSIEGALRRAGVGRKDIAEVMRMVSSAANVRRVKPGTEFELVLGRREAKSQPRPLDALAFRAALELRLSITRNMQGTLVMQRIPIKVDETPLRVSGTVGRSLYAAARSAGLPAGVVADYIKQMSYVVDFQREVRGKDRFDMVIEHRRAETGETEMGRLLYAGLVNDGEQVSLMRWGKDGAFWRSNGESAKKGLIKTPIDGARMSSGFGMRLHPVLGYSRLHQGVDFAAPTGTPVMAAAAGRVTFSGWHGGHGNYVRVQHRPGLETAYAHLSRLNVRNGQMVGQGQIIGLVGSTGLSTGPHLHYEVWMNGRAVDPRSARLPLSAKLAAGEMGRFKAQMARLRGLTPAGR</sequence>
<keyword evidence="8" id="KW-0482">Metalloprotease</keyword>
<dbReference type="Proteomes" id="UP000515292">
    <property type="component" value="Chromosome"/>
</dbReference>
<dbReference type="PANTHER" id="PTHR21666:SF289">
    <property type="entry name" value="L-ALA--D-GLU ENDOPEPTIDASE"/>
    <property type="match status" value="1"/>
</dbReference>
<reference evidence="11 12" key="1">
    <citation type="submission" date="2020-07" db="EMBL/GenBank/DDBJ databases">
        <title>Complete genome sequence for Sandaracinobacter sp. M6.</title>
        <authorList>
            <person name="Tang Y."/>
            <person name="Liu Q."/>
            <person name="Guo Z."/>
            <person name="Lei P."/>
            <person name="Huang B."/>
        </authorList>
    </citation>
    <scope>NUCLEOTIDE SEQUENCE [LARGE SCALE GENOMIC DNA]</scope>
    <source>
        <strain evidence="11 12">M6</strain>
    </source>
</reference>
<evidence type="ECO:0000256" key="1">
    <source>
        <dbReference type="ARBA" id="ARBA00001947"/>
    </source>
</evidence>
<dbReference type="InterPro" id="IPR011055">
    <property type="entry name" value="Dup_hybrid_motif"/>
</dbReference>
<evidence type="ECO:0000256" key="3">
    <source>
        <dbReference type="ARBA" id="ARBA00022670"/>
    </source>
</evidence>
<dbReference type="InterPro" id="IPR016047">
    <property type="entry name" value="M23ase_b-sheet_dom"/>
</dbReference>
<dbReference type="InterPro" id="IPR050570">
    <property type="entry name" value="Cell_wall_metabolism_enzyme"/>
</dbReference>
<feature type="domain" description="M23ase beta-sheet core" evidence="9">
    <location>
        <begin position="361"/>
        <end position="455"/>
    </location>
</feature>
<keyword evidence="12" id="KW-1185">Reference proteome</keyword>
<dbReference type="GO" id="GO:0006508">
    <property type="term" value="P:proteolysis"/>
    <property type="evidence" value="ECO:0007669"/>
    <property type="project" value="UniProtKB-KW"/>
</dbReference>
<proteinExistence type="predicted"/>
<keyword evidence="3" id="KW-0645">Protease</keyword>
<dbReference type="InterPro" id="IPR045834">
    <property type="entry name" value="Csd3_N2"/>
</dbReference>
<dbReference type="RefSeq" id="WP_182297159.1">
    <property type="nucleotide sequence ID" value="NZ_CP059851.1"/>
</dbReference>
<dbReference type="Gene3D" id="2.70.70.10">
    <property type="entry name" value="Glucose Permease (Domain IIA)"/>
    <property type="match status" value="1"/>
</dbReference>
<evidence type="ECO:0000313" key="12">
    <source>
        <dbReference type="Proteomes" id="UP000515292"/>
    </source>
</evidence>
<evidence type="ECO:0000256" key="6">
    <source>
        <dbReference type="ARBA" id="ARBA00022801"/>
    </source>
</evidence>
<comment type="cofactor">
    <cofactor evidence="1">
        <name>Zn(2+)</name>
        <dbReference type="ChEBI" id="CHEBI:29105"/>
    </cofactor>
</comment>
<dbReference type="AlphaFoldDB" id="A0A7G5IJ28"/>
<evidence type="ECO:0000256" key="7">
    <source>
        <dbReference type="ARBA" id="ARBA00022833"/>
    </source>
</evidence>
<dbReference type="GO" id="GO:0046872">
    <property type="term" value="F:metal ion binding"/>
    <property type="evidence" value="ECO:0007669"/>
    <property type="project" value="UniProtKB-KW"/>
</dbReference>
<dbReference type="GO" id="GO:0030313">
    <property type="term" value="C:cell envelope"/>
    <property type="evidence" value="ECO:0007669"/>
    <property type="project" value="UniProtKB-SubCell"/>
</dbReference>
<dbReference type="FunFam" id="2.70.70.10:FF:000006">
    <property type="entry name" value="M23 family peptidase"/>
    <property type="match status" value="1"/>
</dbReference>
<dbReference type="SUPFAM" id="SSF51261">
    <property type="entry name" value="Duplicated hybrid motif"/>
    <property type="match status" value="1"/>
</dbReference>
<dbReference type="Gene3D" id="3.10.450.350">
    <property type="match status" value="1"/>
</dbReference>
<evidence type="ECO:0000256" key="5">
    <source>
        <dbReference type="ARBA" id="ARBA00022729"/>
    </source>
</evidence>